<reference evidence="2 3" key="1">
    <citation type="submission" date="2021-03" db="EMBL/GenBank/DDBJ databases">
        <title>Sequencing the genomes of 1000 actinobacteria strains.</title>
        <authorList>
            <person name="Klenk H.-P."/>
        </authorList>
    </citation>
    <scope>NUCLEOTIDE SEQUENCE [LARGE SCALE GENOMIC DNA]</scope>
    <source>
        <strain evidence="2 3">DSM 46670</strain>
    </source>
</reference>
<feature type="region of interest" description="Disordered" evidence="1">
    <location>
        <begin position="99"/>
        <end position="148"/>
    </location>
</feature>
<name>A0ABS4TEG7_9PSEU</name>
<keyword evidence="3" id="KW-1185">Reference proteome</keyword>
<sequence>MAEDHIPPFLQGAMRNLTNAVADLDTRLIRAWEMEVKDLPPADPKALEEAARRPDAPPHLKAVLKAVNEGRTTWAAVAEGKAAHVPEVRAMLAASGPMMASKMQQAEEELAAQEEAEKRKAEAAARRARRGPDDDDDFSNQTFMRKDW</sequence>
<feature type="compositionally biased region" description="Basic and acidic residues" evidence="1">
    <location>
        <begin position="115"/>
        <end position="125"/>
    </location>
</feature>
<evidence type="ECO:0000313" key="2">
    <source>
        <dbReference type="EMBL" id="MBP2322744.1"/>
    </source>
</evidence>
<dbReference type="RefSeq" id="WP_209638410.1">
    <property type="nucleotide sequence ID" value="NZ_JAGINW010000001.1"/>
</dbReference>
<evidence type="ECO:0000313" key="3">
    <source>
        <dbReference type="Proteomes" id="UP001519332"/>
    </source>
</evidence>
<accession>A0ABS4TEG7</accession>
<comment type="caution">
    <text evidence="2">The sequence shown here is derived from an EMBL/GenBank/DDBJ whole genome shotgun (WGS) entry which is preliminary data.</text>
</comment>
<evidence type="ECO:0000256" key="1">
    <source>
        <dbReference type="SAM" id="MobiDB-lite"/>
    </source>
</evidence>
<proteinExistence type="predicted"/>
<protein>
    <submittedName>
        <fullName evidence="2">Type IV secretory pathway VirB10-like protein</fullName>
    </submittedName>
</protein>
<dbReference type="Proteomes" id="UP001519332">
    <property type="component" value="Unassembled WGS sequence"/>
</dbReference>
<gene>
    <name evidence="2" type="ORF">JOF56_003129</name>
</gene>
<feature type="compositionally biased region" description="Polar residues" evidence="1">
    <location>
        <begin position="139"/>
        <end position="148"/>
    </location>
</feature>
<organism evidence="2 3">
    <name type="scientific">Kibdelosporangium banguiense</name>
    <dbReference type="NCBI Taxonomy" id="1365924"/>
    <lineage>
        <taxon>Bacteria</taxon>
        <taxon>Bacillati</taxon>
        <taxon>Actinomycetota</taxon>
        <taxon>Actinomycetes</taxon>
        <taxon>Pseudonocardiales</taxon>
        <taxon>Pseudonocardiaceae</taxon>
        <taxon>Kibdelosporangium</taxon>
    </lineage>
</organism>
<dbReference type="EMBL" id="JAGINW010000001">
    <property type="protein sequence ID" value="MBP2322744.1"/>
    <property type="molecule type" value="Genomic_DNA"/>
</dbReference>